<organism evidence="3 4">
    <name type="scientific">Oncorhynchus mykiss</name>
    <name type="common">Rainbow trout</name>
    <name type="synonym">Salmo gairdneri</name>
    <dbReference type="NCBI Taxonomy" id="8022"/>
    <lineage>
        <taxon>Eukaryota</taxon>
        <taxon>Metazoa</taxon>
        <taxon>Chordata</taxon>
        <taxon>Craniata</taxon>
        <taxon>Vertebrata</taxon>
        <taxon>Euteleostomi</taxon>
        <taxon>Actinopterygii</taxon>
        <taxon>Neopterygii</taxon>
        <taxon>Teleostei</taxon>
        <taxon>Protacanthopterygii</taxon>
        <taxon>Salmoniformes</taxon>
        <taxon>Salmonidae</taxon>
        <taxon>Salmoninae</taxon>
        <taxon>Oncorhynchus</taxon>
    </lineage>
</organism>
<feature type="compositionally biased region" description="Basic and acidic residues" evidence="1">
    <location>
        <begin position="346"/>
        <end position="365"/>
    </location>
</feature>
<dbReference type="CDD" id="cd03193">
    <property type="entry name" value="GST_C_Metaxin"/>
    <property type="match status" value="1"/>
</dbReference>
<dbReference type="InterPro" id="IPR033468">
    <property type="entry name" value="Metaxin_GST"/>
</dbReference>
<reference evidence="3" key="2">
    <citation type="submission" date="2014-03" db="EMBL/GenBank/DDBJ databases">
        <authorList>
            <person name="Genoscope - CEA"/>
        </authorList>
    </citation>
    <scope>NUCLEOTIDE SEQUENCE</scope>
</reference>
<dbReference type="Pfam" id="PF17171">
    <property type="entry name" value="GST_C_6"/>
    <property type="match status" value="1"/>
</dbReference>
<evidence type="ECO:0000259" key="2">
    <source>
        <dbReference type="Pfam" id="PF17171"/>
    </source>
</evidence>
<evidence type="ECO:0000313" key="4">
    <source>
        <dbReference type="Proteomes" id="UP000193380"/>
    </source>
</evidence>
<dbReference type="PANTHER" id="PTHR12289:SF76">
    <property type="entry name" value="FAILED AXON CONNECTIONS HOMOLOG"/>
    <property type="match status" value="1"/>
</dbReference>
<dbReference type="Proteomes" id="UP000193380">
    <property type="component" value="Unassembled WGS sequence"/>
</dbReference>
<dbReference type="PANTHER" id="PTHR12289">
    <property type="entry name" value="METAXIN RELATED"/>
    <property type="match status" value="1"/>
</dbReference>
<dbReference type="InterPro" id="IPR036282">
    <property type="entry name" value="Glutathione-S-Trfase_C_sf"/>
</dbReference>
<gene>
    <name evidence="3" type="ORF">GSONMT00040253001</name>
</gene>
<evidence type="ECO:0000256" key="1">
    <source>
        <dbReference type="SAM" id="MobiDB-lite"/>
    </source>
</evidence>
<dbReference type="EMBL" id="FR904907">
    <property type="protein sequence ID" value="CDQ73498.1"/>
    <property type="molecule type" value="Genomic_DNA"/>
</dbReference>
<feature type="compositionally biased region" description="Polar residues" evidence="1">
    <location>
        <begin position="115"/>
        <end position="145"/>
    </location>
</feature>
<dbReference type="PaxDb" id="8022-A0A060X1L2"/>
<accession>A0A060X1L2</accession>
<dbReference type="GO" id="GO:0005737">
    <property type="term" value="C:cytoplasm"/>
    <property type="evidence" value="ECO:0007669"/>
    <property type="project" value="TreeGrafter"/>
</dbReference>
<dbReference type="InterPro" id="IPR050931">
    <property type="entry name" value="Mito_Protein_Transport_Metaxin"/>
</dbReference>
<dbReference type="AlphaFoldDB" id="A0A060X1L2"/>
<reference evidence="3" key="1">
    <citation type="journal article" date="2014" name="Nat. Commun.">
        <title>The rainbow trout genome provides novel insights into evolution after whole-genome duplication in vertebrates.</title>
        <authorList>
            <person name="Berthelot C."/>
            <person name="Brunet F."/>
            <person name="Chalopin D."/>
            <person name="Juanchich A."/>
            <person name="Bernard M."/>
            <person name="Noel B."/>
            <person name="Bento P."/>
            <person name="Da Silva C."/>
            <person name="Labadie K."/>
            <person name="Alberti A."/>
            <person name="Aury J.M."/>
            <person name="Louis A."/>
            <person name="Dehais P."/>
            <person name="Bardou P."/>
            <person name="Montfort J."/>
            <person name="Klopp C."/>
            <person name="Cabau C."/>
            <person name="Gaspin C."/>
            <person name="Thorgaard G.H."/>
            <person name="Boussaha M."/>
            <person name="Quillet E."/>
            <person name="Guyomard R."/>
            <person name="Galiana D."/>
            <person name="Bobe J."/>
            <person name="Volff J.N."/>
            <person name="Genet C."/>
            <person name="Wincker P."/>
            <person name="Jaillon O."/>
            <person name="Roest Crollius H."/>
            <person name="Guiguen Y."/>
        </authorList>
    </citation>
    <scope>NUCLEOTIDE SEQUENCE [LARGE SCALE GENOMIC DNA]</scope>
</reference>
<protein>
    <recommendedName>
        <fullName evidence="2">Metaxin glutathione S-transferase domain-containing protein</fullName>
    </recommendedName>
</protein>
<feature type="domain" description="Metaxin glutathione S-transferase" evidence="2">
    <location>
        <begin position="246"/>
        <end position="297"/>
    </location>
</feature>
<dbReference type="SUPFAM" id="SSF47616">
    <property type="entry name" value="GST C-terminal domain-like"/>
    <property type="match status" value="1"/>
</dbReference>
<sequence>MDLKNTKHLRKLYREWIARERRRHAAIDRVCGGLVSPRPDRVWLNSGGITACPWGYVAPTSLTLYMAISSQSLYNRTTVGPCRDWGRIPGGRKPSISPAVPSSLLLPTYYTSCSPSGRSRSWTLKMPSSSTSSPGQTRGSPASHHSASRWRPTYAWWTCPTRTTLMGSSLRRARCHGLSITGSRCRGQSSSLTSWKRSWASTSTRTSVPRREPCPGLSPRWWRSTSTGDSLVDICYRPQLFICPAGDKKYFMGPKMSTVDAAVFGHLAQAMWTLPGTRPEQLIKGELINLAMFCERMRRKFWPEWFVDIEDVYYDGADTDSSEGSSTGLMDFGLFSRTDTMEESEASDKHTHSHTHSPDTDHSLFDSDVGTGSDNGPQLKCDPPSPDPPNPAPSSPKPNP</sequence>
<evidence type="ECO:0000313" key="3">
    <source>
        <dbReference type="EMBL" id="CDQ73498.1"/>
    </source>
</evidence>
<name>A0A060X1L2_ONCMY</name>
<proteinExistence type="predicted"/>
<feature type="compositionally biased region" description="Pro residues" evidence="1">
    <location>
        <begin position="383"/>
        <end position="400"/>
    </location>
</feature>
<feature type="region of interest" description="Disordered" evidence="1">
    <location>
        <begin position="115"/>
        <end position="146"/>
    </location>
</feature>
<feature type="region of interest" description="Disordered" evidence="1">
    <location>
        <begin position="340"/>
        <end position="400"/>
    </location>
</feature>